<organism evidence="5 6">
    <name type="scientific">Toxoplasma gondii p89</name>
    <dbReference type="NCBI Taxonomy" id="943119"/>
    <lineage>
        <taxon>Eukaryota</taxon>
        <taxon>Sar</taxon>
        <taxon>Alveolata</taxon>
        <taxon>Apicomplexa</taxon>
        <taxon>Conoidasida</taxon>
        <taxon>Coccidia</taxon>
        <taxon>Eucoccidiorida</taxon>
        <taxon>Eimeriorina</taxon>
        <taxon>Sarcocystidae</taxon>
        <taxon>Toxoplasma</taxon>
    </lineage>
</organism>
<evidence type="ECO:0000313" key="5">
    <source>
        <dbReference type="EMBL" id="KFG27850.1"/>
    </source>
</evidence>
<dbReference type="SUPFAM" id="SSF81631">
    <property type="entry name" value="PAP/OAS1 substrate-binding domain"/>
    <property type="match status" value="1"/>
</dbReference>
<protein>
    <submittedName>
        <fullName evidence="5">Poly(A) polymerase, Cid1 family protein</fullName>
    </submittedName>
</protein>
<evidence type="ECO:0000259" key="4">
    <source>
        <dbReference type="Pfam" id="PF03828"/>
    </source>
</evidence>
<accession>A0A086J6T2</accession>
<proteinExistence type="predicted"/>
<dbReference type="Proteomes" id="UP000028828">
    <property type="component" value="Unassembled WGS sequence"/>
</dbReference>
<keyword evidence="1" id="KW-0479">Metal-binding</keyword>
<evidence type="ECO:0000256" key="2">
    <source>
        <dbReference type="ARBA" id="ARBA00022842"/>
    </source>
</evidence>
<gene>
    <name evidence="5" type="ORF">TGP89_290585</name>
</gene>
<feature type="domain" description="PAP-associated" evidence="4">
    <location>
        <begin position="90"/>
        <end position="118"/>
    </location>
</feature>
<feature type="region of interest" description="Disordered" evidence="3">
    <location>
        <begin position="404"/>
        <end position="425"/>
    </location>
</feature>
<sequence>MSEPALDFWNGADNCWFYDPWVSASDQPDSRMKEALRQSTWHNRRRASSSISSPSLTSSFSSGFTLSGNGFPDPASNISAAIAVDGGRAIAQLLYEFFRFYAYEFNPYSHVISLRYNSPPPPLPVAKTKVDVCAWSPNGSVEERVKKEICWWTWEPQERGSALKARLPIGLCRPFGSGFSEPQGIFLRKIDLALWMGNPRVPVHRHQWKLMDFLPGQLLPRQHQEVRRNNRRLTVKREVSSPLSSDTHKFLLGLAAKLIGPAIEDEETPPSHVFQQRQWIQDWERVKDDHRKTFLKKYAAAGRKMDVLQFDTFVVEDPFRELELLQPKFEKQDRLCYELKRATHLLAAAASEEDNGGERANEAKIRNAQNVVEALFRPFDPVVESDMLRLTSDATRFMREELEALTEPDKEKEEAGLLVPSFSER</sequence>
<name>A0A086J6T2_TOXGO</name>
<evidence type="ECO:0000256" key="3">
    <source>
        <dbReference type="SAM" id="MobiDB-lite"/>
    </source>
</evidence>
<dbReference type="EMBL" id="AEYI02002560">
    <property type="protein sequence ID" value="KFG27850.1"/>
    <property type="molecule type" value="Genomic_DNA"/>
</dbReference>
<evidence type="ECO:0000256" key="1">
    <source>
        <dbReference type="ARBA" id="ARBA00022723"/>
    </source>
</evidence>
<comment type="caution">
    <text evidence="5">The sequence shown here is derived from an EMBL/GenBank/DDBJ whole genome shotgun (WGS) entry which is preliminary data.</text>
</comment>
<dbReference type="Gene3D" id="1.10.1410.10">
    <property type="match status" value="1"/>
</dbReference>
<dbReference type="VEuPathDB" id="ToxoDB:TGP89_290585"/>
<feature type="compositionally biased region" description="Basic and acidic residues" evidence="3">
    <location>
        <begin position="404"/>
        <end position="415"/>
    </location>
</feature>
<dbReference type="InterPro" id="IPR002058">
    <property type="entry name" value="PAP_assoc"/>
</dbReference>
<dbReference type="AlphaFoldDB" id="A0A086J6T2"/>
<dbReference type="OrthoDB" id="417698at2759"/>
<keyword evidence="2" id="KW-0460">Magnesium</keyword>
<reference evidence="5 6" key="1">
    <citation type="submission" date="2014-03" db="EMBL/GenBank/DDBJ databases">
        <authorList>
            <person name="Sibley D."/>
            <person name="Venepally P."/>
            <person name="Karamycheva S."/>
            <person name="Hadjithomas M."/>
            <person name="Khan A."/>
            <person name="Brunk B."/>
            <person name="Roos D."/>
            <person name="Caler E."/>
            <person name="Lorenzi H."/>
        </authorList>
    </citation>
    <scope>NUCLEOTIDE SEQUENCE [LARGE SCALE GENOMIC DNA]</scope>
    <source>
        <strain evidence="6">p89</strain>
    </source>
</reference>
<evidence type="ECO:0000313" key="6">
    <source>
        <dbReference type="Proteomes" id="UP000028828"/>
    </source>
</evidence>
<dbReference type="GO" id="GO:0046872">
    <property type="term" value="F:metal ion binding"/>
    <property type="evidence" value="ECO:0007669"/>
    <property type="project" value="UniProtKB-KW"/>
</dbReference>
<dbReference type="Pfam" id="PF03828">
    <property type="entry name" value="PAP_assoc"/>
    <property type="match status" value="1"/>
</dbReference>